<dbReference type="AlphaFoldDB" id="A0A183B6I2"/>
<proteinExistence type="predicted"/>
<dbReference type="Proteomes" id="UP000272942">
    <property type="component" value="Unassembled WGS sequence"/>
</dbReference>
<dbReference type="WBParaSite" id="ECPE_0001485701-mRNA-1">
    <property type="protein sequence ID" value="ECPE_0001485701-mRNA-1"/>
    <property type="gene ID" value="ECPE_0001485701"/>
</dbReference>
<dbReference type="OrthoDB" id="6154608at2759"/>
<reference evidence="1 2" key="2">
    <citation type="submission" date="2018-11" db="EMBL/GenBank/DDBJ databases">
        <authorList>
            <consortium name="Pathogen Informatics"/>
        </authorList>
    </citation>
    <scope>NUCLEOTIDE SEQUENCE [LARGE SCALE GENOMIC DNA]</scope>
    <source>
        <strain evidence="1 2">Egypt</strain>
    </source>
</reference>
<organism evidence="3">
    <name type="scientific">Echinostoma caproni</name>
    <dbReference type="NCBI Taxonomy" id="27848"/>
    <lineage>
        <taxon>Eukaryota</taxon>
        <taxon>Metazoa</taxon>
        <taxon>Spiralia</taxon>
        <taxon>Lophotrochozoa</taxon>
        <taxon>Platyhelminthes</taxon>
        <taxon>Trematoda</taxon>
        <taxon>Digenea</taxon>
        <taxon>Plagiorchiida</taxon>
        <taxon>Echinostomata</taxon>
        <taxon>Echinostomatoidea</taxon>
        <taxon>Echinostomatidae</taxon>
        <taxon>Echinostoma</taxon>
    </lineage>
</organism>
<protein>
    <submittedName>
        <fullName evidence="3">ADF-H domain-containing protein</fullName>
    </submittedName>
</protein>
<name>A0A183B6I2_9TREM</name>
<evidence type="ECO:0000313" key="1">
    <source>
        <dbReference type="EMBL" id="VDP92089.1"/>
    </source>
</evidence>
<evidence type="ECO:0000313" key="2">
    <source>
        <dbReference type="Proteomes" id="UP000272942"/>
    </source>
</evidence>
<keyword evidence="2" id="KW-1185">Reference proteome</keyword>
<evidence type="ECO:0000313" key="3">
    <source>
        <dbReference type="WBParaSite" id="ECPE_0001485701-mRNA-1"/>
    </source>
</evidence>
<gene>
    <name evidence="1" type="ORF">ECPE_LOCUS14817</name>
</gene>
<accession>A0A183B6I2</accession>
<sequence length="97" mass="10711">MAKRFYAYLRRHTRATADVPSLEITGTLAETDVDKAEALAQHFAFVYAKDTSPTPRLSCSGPLLSWQAISVDEVCDASSSSMHLFKAAINKSSWFKP</sequence>
<reference evidence="3" key="1">
    <citation type="submission" date="2016-06" db="UniProtKB">
        <authorList>
            <consortium name="WormBaseParasite"/>
        </authorList>
    </citation>
    <scope>IDENTIFICATION</scope>
</reference>
<dbReference type="EMBL" id="UZAN01058627">
    <property type="protein sequence ID" value="VDP92089.1"/>
    <property type="molecule type" value="Genomic_DNA"/>
</dbReference>